<reference evidence="1" key="2">
    <citation type="submission" date="2023-05" db="EMBL/GenBank/DDBJ databases">
        <authorList>
            <consortium name="Lawrence Berkeley National Laboratory"/>
            <person name="Steindorff A."/>
            <person name="Hensen N."/>
            <person name="Bonometti L."/>
            <person name="Westerberg I."/>
            <person name="Brannstrom I.O."/>
            <person name="Guillou S."/>
            <person name="Cros-Aarteil S."/>
            <person name="Calhoun S."/>
            <person name="Haridas S."/>
            <person name="Kuo A."/>
            <person name="Mondo S."/>
            <person name="Pangilinan J."/>
            <person name="Riley R."/>
            <person name="Labutti K."/>
            <person name="Andreopoulos B."/>
            <person name="Lipzen A."/>
            <person name="Chen C."/>
            <person name="Yanf M."/>
            <person name="Daum C."/>
            <person name="Ng V."/>
            <person name="Clum A."/>
            <person name="Ohm R."/>
            <person name="Martin F."/>
            <person name="Silar P."/>
            <person name="Natvig D."/>
            <person name="Lalanne C."/>
            <person name="Gautier V."/>
            <person name="Ament-Velasquez S.L."/>
            <person name="Kruys A."/>
            <person name="Hutchinson M.I."/>
            <person name="Powell A.J."/>
            <person name="Barry K."/>
            <person name="Miller A.N."/>
            <person name="Grigoriev I.V."/>
            <person name="Debuchy R."/>
            <person name="Gladieux P."/>
            <person name="Thoren M.H."/>
            <person name="Johannesson H."/>
        </authorList>
    </citation>
    <scope>NUCLEOTIDE SEQUENCE</scope>
    <source>
        <strain evidence="1">PSN293</strain>
    </source>
</reference>
<organism evidence="1 2">
    <name type="scientific">Rhypophila decipiens</name>
    <dbReference type="NCBI Taxonomy" id="261697"/>
    <lineage>
        <taxon>Eukaryota</taxon>
        <taxon>Fungi</taxon>
        <taxon>Dikarya</taxon>
        <taxon>Ascomycota</taxon>
        <taxon>Pezizomycotina</taxon>
        <taxon>Sordariomycetes</taxon>
        <taxon>Sordariomycetidae</taxon>
        <taxon>Sordariales</taxon>
        <taxon>Naviculisporaceae</taxon>
        <taxon>Rhypophila</taxon>
    </lineage>
</organism>
<gene>
    <name evidence="1" type="ORF">QBC37DRAFT_452202</name>
</gene>
<dbReference type="EMBL" id="MU858234">
    <property type="protein sequence ID" value="KAK4208663.1"/>
    <property type="molecule type" value="Genomic_DNA"/>
</dbReference>
<dbReference type="AlphaFoldDB" id="A0AAN6XXW3"/>
<sequence length="917" mass="102304">MAELGIAAAAAQFLDHSIKLVFKLSWFCSEVRSTPEKLHALQAEVSQQTSLAQNLLSNLGSSSSSTPGIGDLHQIVQDYTGLLTCISETLDKFSKNMNDGHFRRGWNTVRAIRSKEEIQQLCTRLNDNRDLLCVWLGYLNLLTTTQVHDIVSQSRTIVEGHLSRKYVKYPVAIPQSNTELDAVGAIHNGMDNLSSEWQDVGQPIDTFRSLLEEIPRPVRVISQAASQPQPPNESLISDTSSYLRQTCNNIKLSLETVNGDFDVPPGGSLEGCLCRGVSQTSIVEPLSLLRFRWVFKHYHYRHCPRFSDSERSLELLVRIAPPAWLLRQTINLTINVRNWHALRGFSISPSMKGGSRVVNAEVSPSFRAISACREQLNETDFQESAACLGDLLATPKDLFQSRQGSPLDEDVQGSTILYEVLWFYVRHAALAPHSSTSNPPDEYLALVRFLLDHGANPNVLCNRSASDWSWDKPTMDSGTSLDMFAASLEKSITIRIGEIGLIQSAYKGDIGNRLYQTFVDTGAEFSRPIMPIEEIHPVFYRRLFKEELVQYQVFPEQLDQAWELDLSGEGSASGNHIANDVVKALGKRHRRLVNFALACLPESSPWRLELDRDNFKESLAPGIIKELTSVGVDVPRPLQLDGGSVYNGAPHSAKIHLTPTVAQALWNTGFRQVDVDANSSLCPMLRCWYMANFVMALWFQSKGVPITTRDRASGRSGLHYYLEGLCCKGVDPRGRRSERVRGAEQLIEQILDDDAAYHDNCSCLCSPDGCTPLSRLPRLTRRTRLDASGAITAPGLVEMDSVYQAWLDLVGPEKSAQGCLAFVKEILRAVAFEELEGVHACCITVRGIDRTREIRDMSGVRDEWDEDERAEFADKLGRAVYEYGINLEACCCPREGKLLCMLSGTEEWRCDSVAEVP</sequence>
<accession>A0AAN6XXW3</accession>
<evidence type="ECO:0000313" key="2">
    <source>
        <dbReference type="Proteomes" id="UP001301769"/>
    </source>
</evidence>
<comment type="caution">
    <text evidence="1">The sequence shown here is derived from an EMBL/GenBank/DDBJ whole genome shotgun (WGS) entry which is preliminary data.</text>
</comment>
<reference evidence="1" key="1">
    <citation type="journal article" date="2023" name="Mol. Phylogenet. Evol.">
        <title>Genome-scale phylogeny and comparative genomics of the fungal order Sordariales.</title>
        <authorList>
            <person name="Hensen N."/>
            <person name="Bonometti L."/>
            <person name="Westerberg I."/>
            <person name="Brannstrom I.O."/>
            <person name="Guillou S."/>
            <person name="Cros-Aarteil S."/>
            <person name="Calhoun S."/>
            <person name="Haridas S."/>
            <person name="Kuo A."/>
            <person name="Mondo S."/>
            <person name="Pangilinan J."/>
            <person name="Riley R."/>
            <person name="LaButti K."/>
            <person name="Andreopoulos B."/>
            <person name="Lipzen A."/>
            <person name="Chen C."/>
            <person name="Yan M."/>
            <person name="Daum C."/>
            <person name="Ng V."/>
            <person name="Clum A."/>
            <person name="Steindorff A."/>
            <person name="Ohm R.A."/>
            <person name="Martin F."/>
            <person name="Silar P."/>
            <person name="Natvig D.O."/>
            <person name="Lalanne C."/>
            <person name="Gautier V."/>
            <person name="Ament-Velasquez S.L."/>
            <person name="Kruys A."/>
            <person name="Hutchinson M.I."/>
            <person name="Powell A.J."/>
            <person name="Barry K."/>
            <person name="Miller A.N."/>
            <person name="Grigoriev I.V."/>
            <person name="Debuchy R."/>
            <person name="Gladieux P."/>
            <person name="Hiltunen Thoren M."/>
            <person name="Johannesson H."/>
        </authorList>
    </citation>
    <scope>NUCLEOTIDE SEQUENCE</scope>
    <source>
        <strain evidence="1">PSN293</strain>
    </source>
</reference>
<proteinExistence type="predicted"/>
<evidence type="ECO:0000313" key="1">
    <source>
        <dbReference type="EMBL" id="KAK4208663.1"/>
    </source>
</evidence>
<keyword evidence="2" id="KW-1185">Reference proteome</keyword>
<name>A0AAN6XXW3_9PEZI</name>
<protein>
    <recommendedName>
        <fullName evidence="3">Fungal N-terminal domain-containing protein</fullName>
    </recommendedName>
</protein>
<dbReference type="Proteomes" id="UP001301769">
    <property type="component" value="Unassembled WGS sequence"/>
</dbReference>
<evidence type="ECO:0008006" key="3">
    <source>
        <dbReference type="Google" id="ProtNLM"/>
    </source>
</evidence>